<proteinExistence type="predicted"/>
<reference evidence="1 2" key="1">
    <citation type="submission" date="2023-11" db="EMBL/GenBank/DDBJ databases">
        <title>Peredibacter starrii A3.12.</title>
        <authorList>
            <person name="Mitchell R.J."/>
        </authorList>
    </citation>
    <scope>NUCLEOTIDE SEQUENCE [LARGE SCALE GENOMIC DNA]</scope>
    <source>
        <strain evidence="1 2">A3.12</strain>
    </source>
</reference>
<name>A0AAX4HKV2_9BACT</name>
<accession>A0AAX4HKV2</accession>
<evidence type="ECO:0000313" key="1">
    <source>
        <dbReference type="EMBL" id="WPU63897.1"/>
    </source>
</evidence>
<dbReference type="KEGG" id="psti:SOO65_14475"/>
<protein>
    <submittedName>
        <fullName evidence="1">Uncharacterized protein</fullName>
    </submittedName>
</protein>
<keyword evidence="2" id="KW-1185">Reference proteome</keyword>
<dbReference type="AlphaFoldDB" id="A0AAX4HKV2"/>
<dbReference type="RefSeq" id="WP_321391492.1">
    <property type="nucleotide sequence ID" value="NZ_CP139487.1"/>
</dbReference>
<gene>
    <name evidence="1" type="ORF">SOO65_14475</name>
</gene>
<evidence type="ECO:0000313" key="2">
    <source>
        <dbReference type="Proteomes" id="UP001324634"/>
    </source>
</evidence>
<organism evidence="1 2">
    <name type="scientific">Peredibacter starrii</name>
    <dbReference type="NCBI Taxonomy" id="28202"/>
    <lineage>
        <taxon>Bacteria</taxon>
        <taxon>Pseudomonadati</taxon>
        <taxon>Bdellovibrionota</taxon>
        <taxon>Bacteriovoracia</taxon>
        <taxon>Bacteriovoracales</taxon>
        <taxon>Bacteriovoracaceae</taxon>
        <taxon>Peredibacter</taxon>
    </lineage>
</organism>
<dbReference type="Proteomes" id="UP001324634">
    <property type="component" value="Chromosome"/>
</dbReference>
<dbReference type="EMBL" id="CP139487">
    <property type="protein sequence ID" value="WPU63897.1"/>
    <property type="molecule type" value="Genomic_DNA"/>
</dbReference>
<sequence>MKNKNPLYVVKGKEVQEASSVIDLVIKKFNLEPVIKILNNIFQMLLEQVKTFAMYKAVKQYIDEVTEAVLSLARRFGMA</sequence>